<sequence>MNSDGEGDSRTATVGRKRQRDAEEQDQSTPCEKKSRVESEDGEIDSHYSPSPEVHLDWNAREANQTGAIDRRSPSEPGEASRSLSPQQATEFPHMATTPSDSPAVNGARRTYAAGLDGASDDPPRPEAAKPSSGASEQSGPNPDAAAPVHLTQDQIKTIEKFEQKRSEQILRTPLPVTKEARKSTVFAVVEVPLKTQDKGQTVAKKTAQVSFVKWIGKVAPAGLIGVYFKKNHNDKSRLTFKALTIYRTRGHLEHLKNAVVESKTPFYWDGFDSAAEMTLAKSPHPDSFASNPDTKTTHQTYPFAAALASASQYLIQSGAMSLAEYDAFQRGGILRPKEANPKQGRYGVGYFGELAEVNGRPLQVWALTNLSNGAALSPKSQAATNGNQVSTEDPDVGASTSAPSPESHAGPVSVSGTSTAATTPHASAAVASEAAVSPEETYEPPESVRVYQRTTLAHLSQLECEMQRRYFGAAGPSDPVHCLTCGKIGHMEEECPSKTCKFCQAVDLHFSNDCPTRVKCRKCRERGHTIEECTSKLFRSKSDGIVCDYCQSKDHFEDQCTWIWRTFNPDALPHINKVERLNVGCYFCGSDSHWGDDCRMLPKDSKYQFDVFSAKEAERYLIDPSAQPGKGNLNGGFSIKGSAQSNPIDLDEDDDDSDEMANFYRNVRPSNNRGGRGNIRINTVNQRNNNQRPPLSPRSARSANYRQRGDSQFQPINNGGLHALPPNPYGPPVSASRGGGYHSGRGGGSGGGSVGGGQVLGRGGARNGRGRGGSNNGGGGGHGSGGGGGSYGPYTRPPPLPAPPASSSSSRGGRGRKNKNKKFRASIGIGAPTVCVRFSSTAAVAFDGFRASVANPPEVN</sequence>
<evidence type="ECO:0000259" key="9">
    <source>
        <dbReference type="PROSITE" id="PS50158"/>
    </source>
</evidence>
<feature type="compositionally biased region" description="Acidic residues" evidence="8">
    <location>
        <begin position="650"/>
        <end position="660"/>
    </location>
</feature>
<keyword evidence="4 7" id="KW-0863">Zinc-finger</keyword>
<organism evidence="10 11">
    <name type="scientific">Phyllosticta citricarpa</name>
    <dbReference type="NCBI Taxonomy" id="55181"/>
    <lineage>
        <taxon>Eukaryota</taxon>
        <taxon>Fungi</taxon>
        <taxon>Dikarya</taxon>
        <taxon>Ascomycota</taxon>
        <taxon>Pezizomycotina</taxon>
        <taxon>Dothideomycetes</taxon>
        <taxon>Dothideomycetes incertae sedis</taxon>
        <taxon>Botryosphaeriales</taxon>
        <taxon>Phyllostictaceae</taxon>
        <taxon>Phyllosticta</taxon>
    </lineage>
</organism>
<feature type="region of interest" description="Disordered" evidence="8">
    <location>
        <begin position="378"/>
        <end position="449"/>
    </location>
</feature>
<evidence type="ECO:0000256" key="2">
    <source>
        <dbReference type="ARBA" id="ARBA00022723"/>
    </source>
</evidence>
<keyword evidence="2" id="KW-0479">Metal-binding</keyword>
<comment type="caution">
    <text evidence="10">The sequence shown here is derived from an EMBL/GenBank/DDBJ whole genome shotgun (WGS) entry which is preliminary data.</text>
</comment>
<evidence type="ECO:0000256" key="4">
    <source>
        <dbReference type="ARBA" id="ARBA00022771"/>
    </source>
</evidence>
<feature type="compositionally biased region" description="Polar residues" evidence="8">
    <location>
        <begin position="684"/>
        <end position="718"/>
    </location>
</feature>
<gene>
    <name evidence="10" type="ORF">IWX46DRAFT_582187</name>
</gene>
<evidence type="ECO:0000313" key="10">
    <source>
        <dbReference type="EMBL" id="KAK7541686.1"/>
    </source>
</evidence>
<keyword evidence="11" id="KW-1185">Reference proteome</keyword>
<evidence type="ECO:0000256" key="8">
    <source>
        <dbReference type="SAM" id="MobiDB-lite"/>
    </source>
</evidence>
<keyword evidence="6" id="KW-0539">Nucleus</keyword>
<dbReference type="PROSITE" id="PS50158">
    <property type="entry name" value="ZF_CCHC"/>
    <property type="match status" value="1"/>
</dbReference>
<keyword evidence="3" id="KW-0677">Repeat</keyword>
<dbReference type="SMART" id="SM00343">
    <property type="entry name" value="ZnF_C2HC"/>
    <property type="match status" value="5"/>
</dbReference>
<dbReference type="EMBL" id="JBBPDW010000023">
    <property type="protein sequence ID" value="KAK7541686.1"/>
    <property type="molecule type" value="Genomic_DNA"/>
</dbReference>
<dbReference type="SUPFAM" id="SSF57756">
    <property type="entry name" value="Retrovirus zinc finger-like domains"/>
    <property type="match status" value="1"/>
</dbReference>
<proteinExistence type="predicted"/>
<evidence type="ECO:0000256" key="3">
    <source>
        <dbReference type="ARBA" id="ARBA00022737"/>
    </source>
</evidence>
<evidence type="ECO:0000256" key="5">
    <source>
        <dbReference type="ARBA" id="ARBA00022833"/>
    </source>
</evidence>
<reference evidence="10 11" key="1">
    <citation type="submission" date="2024-04" db="EMBL/GenBank/DDBJ databases">
        <title>Phyllosticta paracitricarpa is synonymous to the EU quarantine fungus P. citricarpa based on phylogenomic analyses.</title>
        <authorList>
            <consortium name="Lawrence Berkeley National Laboratory"/>
            <person name="Van Ingen-Buijs V.A."/>
            <person name="Van Westerhoven A.C."/>
            <person name="Haridas S."/>
            <person name="Skiadas P."/>
            <person name="Martin F."/>
            <person name="Groenewald J.Z."/>
            <person name="Crous P.W."/>
            <person name="Seidl M.F."/>
        </authorList>
    </citation>
    <scope>NUCLEOTIDE SEQUENCE [LARGE SCALE GENOMIC DNA]</scope>
    <source>
        <strain evidence="10 11">CBS 122670</strain>
    </source>
</reference>
<feature type="compositionally biased region" description="Basic residues" evidence="8">
    <location>
        <begin position="814"/>
        <end position="825"/>
    </location>
</feature>
<protein>
    <recommendedName>
        <fullName evidence="9">CCHC-type domain-containing protein</fullName>
    </recommendedName>
</protein>
<dbReference type="InterPro" id="IPR051644">
    <property type="entry name" value="TRAMP_AT-DNA-binding"/>
</dbReference>
<evidence type="ECO:0000256" key="6">
    <source>
        <dbReference type="ARBA" id="ARBA00023242"/>
    </source>
</evidence>
<feature type="compositionally biased region" description="Polar residues" evidence="8">
    <location>
        <begin position="378"/>
        <end position="392"/>
    </location>
</feature>
<dbReference type="Gene3D" id="4.10.60.10">
    <property type="entry name" value="Zinc finger, CCHC-type"/>
    <property type="match status" value="2"/>
</dbReference>
<evidence type="ECO:0000256" key="7">
    <source>
        <dbReference type="PROSITE-ProRule" id="PRU00047"/>
    </source>
</evidence>
<feature type="region of interest" description="Disordered" evidence="8">
    <location>
        <begin position="1"/>
        <end position="149"/>
    </location>
</feature>
<keyword evidence="5" id="KW-0862">Zinc</keyword>
<feature type="region of interest" description="Disordered" evidence="8">
    <location>
        <begin position="624"/>
        <end position="827"/>
    </location>
</feature>
<name>A0ABR1M2D9_9PEZI</name>
<dbReference type="PANTHER" id="PTHR46543">
    <property type="entry name" value="ZINC FINGER CCHC DOMAIN-CONTAINING PROTEIN 7"/>
    <property type="match status" value="1"/>
</dbReference>
<feature type="compositionally biased region" description="Gly residues" evidence="8">
    <location>
        <begin position="738"/>
        <end position="792"/>
    </location>
</feature>
<dbReference type="InterPro" id="IPR036875">
    <property type="entry name" value="Znf_CCHC_sf"/>
</dbReference>
<dbReference type="InterPro" id="IPR001878">
    <property type="entry name" value="Znf_CCHC"/>
</dbReference>
<accession>A0ABR1M2D9</accession>
<dbReference type="PANTHER" id="PTHR46543:SF1">
    <property type="entry name" value="ZINC FINGER CCHC DOMAIN-CONTAINING PROTEIN 7"/>
    <property type="match status" value="1"/>
</dbReference>
<comment type="subcellular location">
    <subcellularLocation>
        <location evidence="1">Nucleus</location>
    </subcellularLocation>
</comment>
<dbReference type="Proteomes" id="UP001365128">
    <property type="component" value="Unassembled WGS sequence"/>
</dbReference>
<feature type="domain" description="CCHC-type" evidence="9">
    <location>
        <begin position="483"/>
        <end position="498"/>
    </location>
</feature>
<feature type="compositionally biased region" description="Pro residues" evidence="8">
    <location>
        <begin position="796"/>
        <end position="805"/>
    </location>
</feature>
<feature type="compositionally biased region" description="Low complexity" evidence="8">
    <location>
        <begin position="413"/>
        <end position="440"/>
    </location>
</feature>
<evidence type="ECO:0000313" key="11">
    <source>
        <dbReference type="Proteomes" id="UP001365128"/>
    </source>
</evidence>
<evidence type="ECO:0000256" key="1">
    <source>
        <dbReference type="ARBA" id="ARBA00004123"/>
    </source>
</evidence>